<dbReference type="Gene3D" id="1.10.10.10">
    <property type="entry name" value="Winged helix-like DNA-binding domain superfamily/Winged helix DNA-binding domain"/>
    <property type="match status" value="1"/>
</dbReference>
<evidence type="ECO:0000313" key="2">
    <source>
        <dbReference type="EMBL" id="MQY49724.1"/>
    </source>
</evidence>
<protein>
    <submittedName>
        <fullName evidence="2">MarR family transcriptional regulator</fullName>
    </submittedName>
</protein>
<dbReference type="PANTHER" id="PTHR33164:SF43">
    <property type="entry name" value="HTH-TYPE TRANSCRIPTIONAL REPRESSOR YETL"/>
    <property type="match status" value="1"/>
</dbReference>
<dbReference type="GO" id="GO:0003700">
    <property type="term" value="F:DNA-binding transcription factor activity"/>
    <property type="evidence" value="ECO:0007669"/>
    <property type="project" value="InterPro"/>
</dbReference>
<organism evidence="2 3">
    <name type="scientific">Endobacterium cereale</name>
    <dbReference type="NCBI Taxonomy" id="2663029"/>
    <lineage>
        <taxon>Bacteria</taxon>
        <taxon>Pseudomonadati</taxon>
        <taxon>Pseudomonadota</taxon>
        <taxon>Alphaproteobacteria</taxon>
        <taxon>Hyphomicrobiales</taxon>
        <taxon>Rhizobiaceae</taxon>
        <taxon>Endobacterium</taxon>
    </lineage>
</organism>
<evidence type="ECO:0000313" key="3">
    <source>
        <dbReference type="Proteomes" id="UP000435138"/>
    </source>
</evidence>
<dbReference type="AlphaFoldDB" id="A0A6A8AFY6"/>
<dbReference type="Pfam" id="PF12802">
    <property type="entry name" value="MarR_2"/>
    <property type="match status" value="1"/>
</dbReference>
<reference evidence="2 3" key="1">
    <citation type="submission" date="2019-11" db="EMBL/GenBank/DDBJ databases">
        <title>Genome analysis of Rhizobacterium cereale a novel genus and species isolated from maize roots in North Spain.</title>
        <authorList>
            <person name="Menendez E."/>
            <person name="Flores-Felix J.D."/>
            <person name="Ramirez-Bahena M.-H."/>
            <person name="Igual J.M."/>
            <person name="Garcia-Fraile P."/>
            <person name="Peix A."/>
            <person name="Velazquez E."/>
        </authorList>
    </citation>
    <scope>NUCLEOTIDE SEQUENCE [LARGE SCALE GENOMIC DNA]</scope>
    <source>
        <strain evidence="2 3">RZME27</strain>
    </source>
</reference>
<dbReference type="RefSeq" id="WP_153359761.1">
    <property type="nucleotide sequence ID" value="NZ_JAYKOO010000001.1"/>
</dbReference>
<keyword evidence="3" id="KW-1185">Reference proteome</keyword>
<comment type="caution">
    <text evidence="2">The sequence shown here is derived from an EMBL/GenBank/DDBJ whole genome shotgun (WGS) entry which is preliminary data.</text>
</comment>
<dbReference type="Proteomes" id="UP000435138">
    <property type="component" value="Unassembled WGS sequence"/>
</dbReference>
<dbReference type="InterPro" id="IPR039422">
    <property type="entry name" value="MarR/SlyA-like"/>
</dbReference>
<dbReference type="InterPro" id="IPR011991">
    <property type="entry name" value="ArsR-like_HTH"/>
</dbReference>
<dbReference type="EMBL" id="WIXI01000051">
    <property type="protein sequence ID" value="MQY49724.1"/>
    <property type="molecule type" value="Genomic_DNA"/>
</dbReference>
<accession>A0A6A8AFY6</accession>
<dbReference type="SUPFAM" id="SSF46785">
    <property type="entry name" value="Winged helix' DNA-binding domain"/>
    <property type="match status" value="1"/>
</dbReference>
<dbReference type="GO" id="GO:0006950">
    <property type="term" value="P:response to stress"/>
    <property type="evidence" value="ECO:0007669"/>
    <property type="project" value="TreeGrafter"/>
</dbReference>
<gene>
    <name evidence="2" type="ORF">GAO09_27230</name>
</gene>
<dbReference type="InterPro" id="IPR000835">
    <property type="entry name" value="HTH_MarR-typ"/>
</dbReference>
<dbReference type="InterPro" id="IPR036390">
    <property type="entry name" value="WH_DNA-bd_sf"/>
</dbReference>
<feature type="domain" description="HTH marR-type" evidence="1">
    <location>
        <begin position="11"/>
        <end position="149"/>
    </location>
</feature>
<dbReference type="SMART" id="SM00347">
    <property type="entry name" value="HTH_MARR"/>
    <property type="match status" value="1"/>
</dbReference>
<dbReference type="InterPro" id="IPR036388">
    <property type="entry name" value="WH-like_DNA-bd_sf"/>
</dbReference>
<sequence>MLHDIVRDFGHLTLGTRLRRVGEMLQANTQQIMQAHGVDLPAAHYPFLAALDRNGALSVGELADVIGITQPGATRTIGQLAEAGFVEIAASETDQRRKQVTLTESGEKLVAFAKENIWPGVEAAVRDMCTGLEGSFLDQLAAIEDGLKKHPLIERYNSKNEPPSDRKQT</sequence>
<evidence type="ECO:0000259" key="1">
    <source>
        <dbReference type="PROSITE" id="PS50995"/>
    </source>
</evidence>
<dbReference type="PANTHER" id="PTHR33164">
    <property type="entry name" value="TRANSCRIPTIONAL REGULATOR, MARR FAMILY"/>
    <property type="match status" value="1"/>
</dbReference>
<dbReference type="PRINTS" id="PR00598">
    <property type="entry name" value="HTHMARR"/>
</dbReference>
<name>A0A6A8AFY6_9HYPH</name>
<proteinExistence type="predicted"/>
<dbReference type="CDD" id="cd00090">
    <property type="entry name" value="HTH_ARSR"/>
    <property type="match status" value="1"/>
</dbReference>
<dbReference type="PROSITE" id="PS50995">
    <property type="entry name" value="HTH_MARR_2"/>
    <property type="match status" value="1"/>
</dbReference>